<feature type="compositionally biased region" description="Low complexity" evidence="2">
    <location>
        <begin position="75"/>
        <end position="84"/>
    </location>
</feature>
<reference evidence="4 5" key="1">
    <citation type="submission" date="2021-01" db="EMBL/GenBank/DDBJ databases">
        <title>Whole genome shotgun sequence of Microbispora corallina NBRC 16416.</title>
        <authorList>
            <person name="Komaki H."/>
            <person name="Tamura T."/>
        </authorList>
    </citation>
    <scope>NUCLEOTIDE SEQUENCE [LARGE SCALE GENOMIC DNA]</scope>
    <source>
        <strain evidence="4 5">NBRC 16416</strain>
    </source>
</reference>
<evidence type="ECO:0000313" key="4">
    <source>
        <dbReference type="EMBL" id="GIH41815.1"/>
    </source>
</evidence>
<evidence type="ECO:0000256" key="1">
    <source>
        <dbReference type="ARBA" id="ARBA00022801"/>
    </source>
</evidence>
<protein>
    <recommendedName>
        <fullName evidence="3">PPM-type phosphatase domain-containing protein</fullName>
    </recommendedName>
</protein>
<keyword evidence="5" id="KW-1185">Reference proteome</keyword>
<comment type="caution">
    <text evidence="4">The sequence shown here is derived from an EMBL/GenBank/DDBJ whole genome shotgun (WGS) entry which is preliminary data.</text>
</comment>
<dbReference type="InterPro" id="IPR036457">
    <property type="entry name" value="PPM-type-like_dom_sf"/>
</dbReference>
<dbReference type="PANTHER" id="PTHR43156">
    <property type="entry name" value="STAGE II SPORULATION PROTEIN E-RELATED"/>
    <property type="match status" value="1"/>
</dbReference>
<name>A0ABQ4G469_9ACTN</name>
<proteinExistence type="predicted"/>
<dbReference type="PANTHER" id="PTHR43156:SF2">
    <property type="entry name" value="STAGE II SPORULATION PROTEIN E"/>
    <property type="match status" value="1"/>
</dbReference>
<dbReference type="RefSeq" id="WP_239103869.1">
    <property type="nucleotide sequence ID" value="NZ_BAAAGP010000007.1"/>
</dbReference>
<dbReference type="InterPro" id="IPR001932">
    <property type="entry name" value="PPM-type_phosphatase-like_dom"/>
</dbReference>
<evidence type="ECO:0000313" key="5">
    <source>
        <dbReference type="Proteomes" id="UP000603904"/>
    </source>
</evidence>
<dbReference type="SMART" id="SM00331">
    <property type="entry name" value="PP2C_SIG"/>
    <property type="match status" value="1"/>
</dbReference>
<accession>A0ABQ4G469</accession>
<sequence length="413" mass="42107">MVGVVGGAQPPLPPADDREPDTAPPGAAAGTLPPTGTPGTPGPDGLVVAGPPGEILSGALPGIGGPDPATPPAPVQAHAPAHSQAPVQAAVQAVAQAALPATVPAVLPAHKAGGVRSRARARVPLAQAYGSLVAQAQRLGDMGWAEWRLPDSRRVLAETREKAAEERHVALALRQAVLPEPGGSFELPYARIAVRYVPAGKPAGLGGDWYEAAALPDGRMFLAVGDVSGHGLPAIAEMAQLRHALLGLTMTGASPGLLLAWLNALVLNRLDDTTATVVCGHFDAETRLFTWAQAGHPAPILVRRGGARRLSAPRGVVLGASPDVRYAVADVRLLPGDVLLMFTDGLVERRTRDIEEGLSLIEGAAGAIIGADGDLDAGLDRLVEAIGGPNPEDDTCLLSVRVTEGGGDLTGQA</sequence>
<feature type="compositionally biased region" description="Low complexity" evidence="2">
    <location>
        <begin position="24"/>
        <end position="46"/>
    </location>
</feature>
<evidence type="ECO:0000259" key="3">
    <source>
        <dbReference type="SMART" id="SM00331"/>
    </source>
</evidence>
<feature type="domain" description="PPM-type phosphatase" evidence="3">
    <location>
        <begin position="187"/>
        <end position="402"/>
    </location>
</feature>
<feature type="region of interest" description="Disordered" evidence="2">
    <location>
        <begin position="1"/>
        <end position="84"/>
    </location>
</feature>
<keyword evidence="1" id="KW-0378">Hydrolase</keyword>
<dbReference type="EMBL" id="BOOC01000025">
    <property type="protein sequence ID" value="GIH41815.1"/>
    <property type="molecule type" value="Genomic_DNA"/>
</dbReference>
<dbReference type="InterPro" id="IPR052016">
    <property type="entry name" value="Bact_Sigma-Reg"/>
</dbReference>
<dbReference type="Pfam" id="PF07228">
    <property type="entry name" value="SpoIIE"/>
    <property type="match status" value="1"/>
</dbReference>
<dbReference type="Gene3D" id="3.60.40.10">
    <property type="entry name" value="PPM-type phosphatase domain"/>
    <property type="match status" value="1"/>
</dbReference>
<dbReference type="SUPFAM" id="SSF81606">
    <property type="entry name" value="PP2C-like"/>
    <property type="match status" value="1"/>
</dbReference>
<dbReference type="Proteomes" id="UP000603904">
    <property type="component" value="Unassembled WGS sequence"/>
</dbReference>
<evidence type="ECO:0000256" key="2">
    <source>
        <dbReference type="SAM" id="MobiDB-lite"/>
    </source>
</evidence>
<gene>
    <name evidence="4" type="ORF">Mco01_48150</name>
</gene>
<organism evidence="4 5">
    <name type="scientific">Microbispora corallina</name>
    <dbReference type="NCBI Taxonomy" id="83302"/>
    <lineage>
        <taxon>Bacteria</taxon>
        <taxon>Bacillati</taxon>
        <taxon>Actinomycetota</taxon>
        <taxon>Actinomycetes</taxon>
        <taxon>Streptosporangiales</taxon>
        <taxon>Streptosporangiaceae</taxon>
        <taxon>Microbispora</taxon>
    </lineage>
</organism>